<reference evidence="2 3" key="1">
    <citation type="submission" date="2019-10" db="EMBL/GenBank/DDBJ databases">
        <title>Streptomyces smaragdinus sp. nov. and Streptomyces fabii sp. nov., isolated from the gut of fungus growing-termite Macrotermes natalensis.</title>
        <authorList>
            <person name="Schwitalla J."/>
            <person name="Benndorf R."/>
            <person name="Martin K."/>
            <person name="De Beer W."/>
            <person name="Kaster A.-K."/>
            <person name="Vollmers J."/>
            <person name="Poulsen M."/>
            <person name="Beemelmanns C."/>
        </authorList>
    </citation>
    <scope>NUCLEOTIDE SEQUENCE [LARGE SCALE GENOMIC DNA]</scope>
    <source>
        <strain evidence="2 3">RB5</strain>
    </source>
</reference>
<evidence type="ECO:0000256" key="1">
    <source>
        <dbReference type="SAM" id="SignalP"/>
    </source>
</evidence>
<evidence type="ECO:0008006" key="4">
    <source>
        <dbReference type="Google" id="ProtNLM"/>
    </source>
</evidence>
<name>A0A7K0CS71_9ACTN</name>
<protein>
    <recommendedName>
        <fullName evidence="4">Lipoprotein</fullName>
    </recommendedName>
</protein>
<feature type="signal peptide" evidence="1">
    <location>
        <begin position="1"/>
        <end position="25"/>
    </location>
</feature>
<keyword evidence="3" id="KW-1185">Reference proteome</keyword>
<dbReference type="PROSITE" id="PS51257">
    <property type="entry name" value="PROKAR_LIPOPROTEIN"/>
    <property type="match status" value="1"/>
</dbReference>
<evidence type="ECO:0000313" key="2">
    <source>
        <dbReference type="EMBL" id="MQY16280.1"/>
    </source>
</evidence>
<comment type="caution">
    <text evidence="2">The sequence shown here is derived from an EMBL/GenBank/DDBJ whole genome shotgun (WGS) entry which is preliminary data.</text>
</comment>
<accession>A0A7K0CS71</accession>
<dbReference type="OrthoDB" id="3745543at2"/>
<keyword evidence="1" id="KW-0732">Signal</keyword>
<organism evidence="2 3">
    <name type="scientific">Streptomyces smaragdinus</name>
    <dbReference type="NCBI Taxonomy" id="2585196"/>
    <lineage>
        <taxon>Bacteria</taxon>
        <taxon>Bacillati</taxon>
        <taxon>Actinomycetota</taxon>
        <taxon>Actinomycetes</taxon>
        <taxon>Kitasatosporales</taxon>
        <taxon>Streptomycetaceae</taxon>
        <taxon>Streptomyces</taxon>
    </lineage>
</organism>
<dbReference type="Gene3D" id="2.50.20.20">
    <property type="match status" value="1"/>
</dbReference>
<dbReference type="AlphaFoldDB" id="A0A7K0CS71"/>
<gene>
    <name evidence="2" type="ORF">SRB5_64780</name>
</gene>
<dbReference type="Proteomes" id="UP000466345">
    <property type="component" value="Unassembled WGS sequence"/>
</dbReference>
<proteinExistence type="predicted"/>
<feature type="chain" id="PRO_5039658259" description="Lipoprotein" evidence="1">
    <location>
        <begin position="26"/>
        <end position="245"/>
    </location>
</feature>
<sequence length="245" mass="25412">MAPRKNAPARLLPCALLVAALTTSAACSGGGDSRADRSAKDIGKEAVGAMRATESMTMRGDITPPAGGRSRLKLTVTRRGDCSGTITAAAPPSQVRVLVVDGASYMKPDRRYLEANAGGAEKAKVTETKIGGRWLKLDERSGADEFKGLCDLDRMLAGLTAGTTGSARKGDPAVVAGRRAIPITDSVGAKSTTAWVAAEGTPYILRLDSKGTSDMGTVLFSDFDAARPAKAPGPREFIDMAELNG</sequence>
<dbReference type="EMBL" id="WEGJ01000050">
    <property type="protein sequence ID" value="MQY16280.1"/>
    <property type="molecule type" value="Genomic_DNA"/>
</dbReference>
<dbReference type="RefSeq" id="WP_153457059.1">
    <property type="nucleotide sequence ID" value="NZ_WEGJ01000050.1"/>
</dbReference>
<evidence type="ECO:0000313" key="3">
    <source>
        <dbReference type="Proteomes" id="UP000466345"/>
    </source>
</evidence>